<evidence type="ECO:0000313" key="2">
    <source>
        <dbReference type="EMBL" id="ABC81557.1"/>
    </source>
</evidence>
<feature type="compositionally biased region" description="Basic and acidic residues" evidence="1">
    <location>
        <begin position="30"/>
        <end position="46"/>
    </location>
</feature>
<evidence type="ECO:0000313" key="3">
    <source>
        <dbReference type="Proteomes" id="UP000001935"/>
    </source>
</evidence>
<sequence length="247" mass="26243">MRGGAREAVAGWGALPRARRRRDGSVQEPAHVDVHPDGRRDLDRGVHVRRAAGRLDRDRRGRGGQVRLQVRAGVHVEVHVGGARGERRDPGLRGEQDPRLAGRLDVDGDRVHPGLQAVAGGHLEAEPAELGRVHVARVDALGAELVAAADVERLDRRDRAGRRAGDAGHVHRRGAGDVHLVETTAGSEGEHGGGGEGSVHPVSVACFPAGPSPRAGRRRGRNGAADVRRGPRLRAPAARTRSTDRPP</sequence>
<feature type="compositionally biased region" description="Low complexity" evidence="1">
    <location>
        <begin position="198"/>
        <end position="214"/>
    </location>
</feature>
<organism evidence="2 3">
    <name type="scientific">Anaeromyxobacter dehalogenans (strain 2CP-C)</name>
    <dbReference type="NCBI Taxonomy" id="290397"/>
    <lineage>
        <taxon>Bacteria</taxon>
        <taxon>Pseudomonadati</taxon>
        <taxon>Myxococcota</taxon>
        <taxon>Myxococcia</taxon>
        <taxon>Myxococcales</taxon>
        <taxon>Cystobacterineae</taxon>
        <taxon>Anaeromyxobacteraceae</taxon>
        <taxon>Anaeromyxobacter</taxon>
    </lineage>
</organism>
<dbReference type="HOGENOM" id="CLU_1122771_0_0_7"/>
<feature type="region of interest" description="Disordered" evidence="1">
    <location>
        <begin position="80"/>
        <end position="108"/>
    </location>
</feature>
<dbReference type="EMBL" id="CP000251">
    <property type="protein sequence ID" value="ABC81557.1"/>
    <property type="molecule type" value="Genomic_DNA"/>
</dbReference>
<dbReference type="Proteomes" id="UP000001935">
    <property type="component" value="Chromosome"/>
</dbReference>
<reference evidence="2 3" key="1">
    <citation type="submission" date="2006-01" db="EMBL/GenBank/DDBJ databases">
        <title>Complete sequence of Anaeromyxobacter dehalogenans 2CP-C.</title>
        <authorList>
            <consortium name="US DOE Joint Genome Institute"/>
            <person name="Copeland A."/>
            <person name="Lucas S."/>
            <person name="Lapidus A."/>
            <person name="Barry K."/>
            <person name="Detter J.C."/>
            <person name="Glavina T."/>
            <person name="Hammon N."/>
            <person name="Israni S."/>
            <person name="Pitluck S."/>
            <person name="Brettin T."/>
            <person name="Bruce D."/>
            <person name="Han C."/>
            <person name="Tapia R."/>
            <person name="Gilna P."/>
            <person name="Kiss H."/>
            <person name="Schmutz J."/>
            <person name="Larimer F."/>
            <person name="Land M."/>
            <person name="Kyrpides N."/>
            <person name="Anderson I."/>
            <person name="Sanford R.A."/>
            <person name="Ritalahti K.M."/>
            <person name="Thomas H.S."/>
            <person name="Kirby J.R."/>
            <person name="Zhulin I.B."/>
            <person name="Loeffler F.E."/>
            <person name="Richardson P."/>
        </authorList>
    </citation>
    <scope>NUCLEOTIDE SEQUENCE [LARGE SCALE GENOMIC DNA]</scope>
    <source>
        <strain evidence="2 3">2CP-C</strain>
    </source>
</reference>
<gene>
    <name evidence="2" type="ordered locus">Adeh_1784</name>
</gene>
<dbReference type="KEGG" id="ade:Adeh_1784"/>
<name>Q2IIS4_ANADE</name>
<proteinExistence type="predicted"/>
<dbReference type="AlphaFoldDB" id="Q2IIS4"/>
<feature type="region of interest" description="Disordered" evidence="1">
    <location>
        <begin position="1"/>
        <end position="64"/>
    </location>
</feature>
<accession>Q2IIS4</accession>
<protein>
    <submittedName>
        <fullName evidence="2">Uncharacterized protein</fullName>
    </submittedName>
</protein>
<evidence type="ECO:0000256" key="1">
    <source>
        <dbReference type="SAM" id="MobiDB-lite"/>
    </source>
</evidence>
<feature type="region of interest" description="Disordered" evidence="1">
    <location>
        <begin position="185"/>
        <end position="247"/>
    </location>
</feature>